<feature type="transmembrane region" description="Helical" evidence="7">
    <location>
        <begin position="54"/>
        <end position="72"/>
    </location>
</feature>
<keyword evidence="5 7" id="KW-1133">Transmembrane helix</keyword>
<feature type="transmembrane region" description="Helical" evidence="7">
    <location>
        <begin position="84"/>
        <end position="103"/>
    </location>
</feature>
<comment type="subcellular location">
    <subcellularLocation>
        <location evidence="1">Cell membrane</location>
        <topology evidence="1">Multi-pass membrane protein</topology>
    </subcellularLocation>
</comment>
<evidence type="ECO:0000256" key="3">
    <source>
        <dbReference type="ARBA" id="ARBA00022475"/>
    </source>
</evidence>
<dbReference type="SUPFAM" id="SSF103473">
    <property type="entry name" value="MFS general substrate transporter"/>
    <property type="match status" value="1"/>
</dbReference>
<name>A0AAC8TME4_9ENTR</name>
<feature type="transmembrane region" description="Helical" evidence="7">
    <location>
        <begin position="205"/>
        <end position="225"/>
    </location>
</feature>
<feature type="transmembrane region" description="Helical" evidence="7">
    <location>
        <begin position="429"/>
        <end position="447"/>
    </location>
</feature>
<feature type="transmembrane region" description="Helical" evidence="7">
    <location>
        <begin position="20"/>
        <end position="42"/>
    </location>
</feature>
<gene>
    <name evidence="9" type="ORF">AB182_14505</name>
</gene>
<feature type="transmembrane region" description="Helical" evidence="7">
    <location>
        <begin position="237"/>
        <end position="257"/>
    </location>
</feature>
<dbReference type="InterPro" id="IPR020846">
    <property type="entry name" value="MFS_dom"/>
</dbReference>
<keyword evidence="3" id="KW-1003">Cell membrane</keyword>
<dbReference type="GO" id="GO:0022857">
    <property type="term" value="F:transmembrane transporter activity"/>
    <property type="evidence" value="ECO:0007669"/>
    <property type="project" value="InterPro"/>
</dbReference>
<dbReference type="GO" id="GO:0005886">
    <property type="term" value="C:plasma membrane"/>
    <property type="evidence" value="ECO:0007669"/>
    <property type="project" value="UniProtKB-SubCell"/>
</dbReference>
<evidence type="ECO:0000259" key="8">
    <source>
        <dbReference type="PROSITE" id="PS50850"/>
    </source>
</evidence>
<keyword evidence="6 7" id="KW-0472">Membrane</keyword>
<evidence type="ECO:0000256" key="1">
    <source>
        <dbReference type="ARBA" id="ARBA00004651"/>
    </source>
</evidence>
<feature type="transmembrane region" description="Helical" evidence="7">
    <location>
        <begin position="143"/>
        <end position="161"/>
    </location>
</feature>
<dbReference type="Proteomes" id="UP000035479">
    <property type="component" value="Chromosome"/>
</dbReference>
<dbReference type="Gene3D" id="1.20.1250.20">
    <property type="entry name" value="MFS general substrate transporter like domains"/>
    <property type="match status" value="1"/>
</dbReference>
<keyword evidence="2" id="KW-0813">Transport</keyword>
<feature type="transmembrane region" description="Helical" evidence="7">
    <location>
        <begin position="328"/>
        <end position="348"/>
    </location>
</feature>
<dbReference type="AlphaFoldDB" id="A0AAC8TME4"/>
<dbReference type="CDD" id="cd17321">
    <property type="entry name" value="MFS_MMR_MDR_like"/>
    <property type="match status" value="1"/>
</dbReference>
<evidence type="ECO:0000256" key="4">
    <source>
        <dbReference type="ARBA" id="ARBA00022692"/>
    </source>
</evidence>
<proteinExistence type="predicted"/>
<organism evidence="9 10">
    <name type="scientific">Phytobacter ursingii</name>
    <dbReference type="NCBI Taxonomy" id="1972431"/>
    <lineage>
        <taxon>Bacteria</taxon>
        <taxon>Pseudomonadati</taxon>
        <taxon>Pseudomonadota</taxon>
        <taxon>Gammaproteobacteria</taxon>
        <taxon>Enterobacterales</taxon>
        <taxon>Enterobacteriaceae</taxon>
        <taxon>Phytobacter</taxon>
    </lineage>
</organism>
<feature type="transmembrane region" description="Helical" evidence="7">
    <location>
        <begin position="167"/>
        <end position="185"/>
    </location>
</feature>
<feature type="transmembrane region" description="Helical" evidence="7">
    <location>
        <begin position="298"/>
        <end position="321"/>
    </location>
</feature>
<dbReference type="PANTHER" id="PTHR42718">
    <property type="entry name" value="MAJOR FACILITATOR SUPERFAMILY MULTIDRUG TRANSPORTER MFSC"/>
    <property type="match status" value="1"/>
</dbReference>
<feature type="transmembrane region" description="Helical" evidence="7">
    <location>
        <begin position="354"/>
        <end position="375"/>
    </location>
</feature>
<evidence type="ECO:0000256" key="5">
    <source>
        <dbReference type="ARBA" id="ARBA00022989"/>
    </source>
</evidence>
<evidence type="ECO:0000313" key="9">
    <source>
        <dbReference type="EMBL" id="AKL12440.1"/>
    </source>
</evidence>
<evidence type="ECO:0000256" key="2">
    <source>
        <dbReference type="ARBA" id="ARBA00022448"/>
    </source>
</evidence>
<protein>
    <submittedName>
        <fullName evidence="9">MFS transporter</fullName>
    </submittedName>
</protein>
<evidence type="ECO:0000256" key="7">
    <source>
        <dbReference type="SAM" id="Phobius"/>
    </source>
</evidence>
<dbReference type="InterPro" id="IPR011701">
    <property type="entry name" value="MFS"/>
</dbReference>
<dbReference type="EMBL" id="CP011602">
    <property type="protein sequence ID" value="AKL12440.1"/>
    <property type="molecule type" value="Genomic_DNA"/>
</dbReference>
<feature type="transmembrane region" description="Helical" evidence="7">
    <location>
        <begin position="396"/>
        <end position="417"/>
    </location>
</feature>
<evidence type="ECO:0000256" key="6">
    <source>
        <dbReference type="ARBA" id="ARBA00023136"/>
    </source>
</evidence>
<dbReference type="InterPro" id="IPR036259">
    <property type="entry name" value="MFS_trans_sf"/>
</dbReference>
<dbReference type="KEGG" id="kin:AB182_14505"/>
<keyword evidence="4 7" id="KW-0812">Transmembrane</keyword>
<accession>A0AAC8TME4</accession>
<feature type="domain" description="Major facilitator superfamily (MFS) profile" evidence="8">
    <location>
        <begin position="18"/>
        <end position="451"/>
    </location>
</feature>
<dbReference type="PROSITE" id="PS50850">
    <property type="entry name" value="MFS"/>
    <property type="match status" value="1"/>
</dbReference>
<dbReference type="Pfam" id="PF07690">
    <property type="entry name" value="MFS_1"/>
    <property type="match status" value="1"/>
</dbReference>
<dbReference type="Gene3D" id="1.20.1720.10">
    <property type="entry name" value="Multidrug resistance protein D"/>
    <property type="match status" value="1"/>
</dbReference>
<reference evidence="9 10" key="1">
    <citation type="submission" date="2015-06" db="EMBL/GenBank/DDBJ databases">
        <title>Rapid spread of a carbapenem resistance gene driven by multiple levels of genetic mobility.</title>
        <authorList>
            <person name="Sheppard A.E."/>
            <person name="Stoesser N."/>
            <person name="Wilson D."/>
            <person name="Sebra R."/>
            <person name="Kasarskis A."/>
            <person name="Anson L."/>
            <person name="Giess A."/>
            <person name="Pankhurst L."/>
            <person name="Vaughan A."/>
            <person name="Grim C.J."/>
            <person name="Cox H."/>
            <person name="Yeh A."/>
            <person name="Sifri C.D."/>
            <person name="Walker S."/>
            <person name="Peto T.E."/>
            <person name="Crook D.W."/>
            <person name="Mathers A.J."/>
        </authorList>
    </citation>
    <scope>NUCLEOTIDE SEQUENCE [LARGE SCALE GENOMIC DNA]</scope>
    <source>
        <strain evidence="9 10">CAV1151</strain>
    </source>
</reference>
<evidence type="ECO:0000313" key="10">
    <source>
        <dbReference type="Proteomes" id="UP000035479"/>
    </source>
</evidence>
<dbReference type="PANTHER" id="PTHR42718:SF46">
    <property type="entry name" value="BLR6921 PROTEIN"/>
    <property type="match status" value="1"/>
</dbReference>
<sequence>MMTHINLTTTPHASRAFSLLVPGIAQALIALDYAIVYVALPTLAQDLALSPGEMQWVVSLYGLIFAGLLLLGGSLCDRLGARRIFILGMGLFLFSSVIGGLAHSAVLLLIARGGQGSAAALMQPAILALMAQHFQGEAHRRALAIWSATGALGLVAGVMLGGLLAEFSWRAIFFINLPPGLLALWRVSRDFPLLRTEREKPRAGLGALAGCATAGAIVWALMRYAETGQPDFLANRLALGMLLLFIAHERFAARPLLSEQLRTLPGLQSGWISSACYMASVGSQFYAMTLLWQQTFGLGAVVTGLLFTPLALLIVAGNGLYTRLSARISSAGVLTVGFGAAALGLWLLSTTLNLPFSIAFMLGIALSGLGHGLIYPAMFAIGLTATPVMLQGRASALMVTSQYAAGAMMLAIITVLLGAHPSLEAWRNVFQWLTGAALVGMCVAFCARPSS</sequence>